<dbReference type="OrthoDB" id="6380398at2759"/>
<dbReference type="InterPro" id="IPR009003">
    <property type="entry name" value="Peptidase_S1_PA"/>
</dbReference>
<reference evidence="5" key="1">
    <citation type="submission" date="2022-07" db="EMBL/GenBank/DDBJ databases">
        <title>Phylogenomic reconstructions and comparative analyses of Kickxellomycotina fungi.</title>
        <authorList>
            <person name="Reynolds N.K."/>
            <person name="Stajich J.E."/>
            <person name="Barry K."/>
            <person name="Grigoriev I.V."/>
            <person name="Crous P."/>
            <person name="Smith M.E."/>
        </authorList>
    </citation>
    <scope>NUCLEOTIDE SEQUENCE</scope>
    <source>
        <strain evidence="5">NRRL 1565</strain>
    </source>
</reference>
<keyword evidence="3" id="KW-0732">Signal</keyword>
<feature type="region of interest" description="Disordered" evidence="1">
    <location>
        <begin position="407"/>
        <end position="471"/>
    </location>
</feature>
<dbReference type="AlphaFoldDB" id="A0A9W8LSZ3"/>
<feature type="domain" description="Peptidase S1" evidence="4">
    <location>
        <begin position="21"/>
        <end position="269"/>
    </location>
</feature>
<protein>
    <recommendedName>
        <fullName evidence="4">Peptidase S1 domain-containing protein</fullName>
    </recommendedName>
</protein>
<dbReference type="Gene3D" id="2.40.10.10">
    <property type="entry name" value="Trypsin-like serine proteases"/>
    <property type="match status" value="1"/>
</dbReference>
<evidence type="ECO:0000256" key="2">
    <source>
        <dbReference type="SAM" id="Phobius"/>
    </source>
</evidence>
<proteinExistence type="predicted"/>
<dbReference type="PROSITE" id="PS50240">
    <property type="entry name" value="TRYPSIN_DOM"/>
    <property type="match status" value="1"/>
</dbReference>
<keyword evidence="2" id="KW-1133">Transmembrane helix</keyword>
<feature type="signal peptide" evidence="3">
    <location>
        <begin position="1"/>
        <end position="24"/>
    </location>
</feature>
<sequence length="471" mass="50995">MGRGSLLILSVLIVALWSAALIDGSPVASRKLMPRVTLQDVAKIKGAVLTKGGKLLSCGVGLLDNKASLVSADCLDFKDGKVDSSVDYSLHADSGYDGATAQFDIKKITVHPDYDKKTKANNVALLEYNLDNNVTWYNYNSVDRSKWESLIYVQRVLTNVETGEWGASKMYMHSVDDDNQCSDLSPIFKANKDDFTCNEIVAQAPTSSLSSCKVPYDTVYGFTNNIVYQAGFFSHAVVEGGSDLCKYDTVRTYYILIADYLMWVNSITNRIVYYFMTPDGNSDPPQSNPNYKMTDVSSAAPNGANVITGNQYSLEGKDASSDSESNASDNASDPEDSSDASSSDSQGDSGLSTKNTIIIAVCCSVGTLILAVVVYFGVRKCVLKWGRTTDPYASSRVQDLLTDDIGGASFPAGQRQHRDSISEDMPYDRPPPAYPAGEQRPANNTNGNANPADALLYQPGTPGNDHRDEKG</sequence>
<evidence type="ECO:0000256" key="3">
    <source>
        <dbReference type="SAM" id="SignalP"/>
    </source>
</evidence>
<feature type="region of interest" description="Disordered" evidence="1">
    <location>
        <begin position="315"/>
        <end position="350"/>
    </location>
</feature>
<keyword evidence="2" id="KW-0812">Transmembrane</keyword>
<feature type="transmembrane region" description="Helical" evidence="2">
    <location>
        <begin position="357"/>
        <end position="378"/>
    </location>
</feature>
<feature type="compositionally biased region" description="Low complexity" evidence="1">
    <location>
        <begin position="339"/>
        <end position="350"/>
    </location>
</feature>
<gene>
    <name evidence="5" type="ORF">H4R20_004237</name>
</gene>
<name>A0A9W8LSZ3_9FUNG</name>
<evidence type="ECO:0000256" key="1">
    <source>
        <dbReference type="SAM" id="MobiDB-lite"/>
    </source>
</evidence>
<keyword evidence="6" id="KW-1185">Reference proteome</keyword>
<dbReference type="GO" id="GO:0004252">
    <property type="term" value="F:serine-type endopeptidase activity"/>
    <property type="evidence" value="ECO:0007669"/>
    <property type="project" value="InterPro"/>
</dbReference>
<organism evidence="5 6">
    <name type="scientific">Coemansia guatemalensis</name>
    <dbReference type="NCBI Taxonomy" id="2761395"/>
    <lineage>
        <taxon>Eukaryota</taxon>
        <taxon>Fungi</taxon>
        <taxon>Fungi incertae sedis</taxon>
        <taxon>Zoopagomycota</taxon>
        <taxon>Kickxellomycotina</taxon>
        <taxon>Kickxellomycetes</taxon>
        <taxon>Kickxellales</taxon>
        <taxon>Kickxellaceae</taxon>
        <taxon>Coemansia</taxon>
    </lineage>
</organism>
<dbReference type="SUPFAM" id="SSF50494">
    <property type="entry name" value="Trypsin-like serine proteases"/>
    <property type="match status" value="1"/>
</dbReference>
<feature type="compositionally biased region" description="Low complexity" evidence="1">
    <location>
        <begin position="322"/>
        <end position="331"/>
    </location>
</feature>
<evidence type="ECO:0000313" key="6">
    <source>
        <dbReference type="Proteomes" id="UP001140094"/>
    </source>
</evidence>
<dbReference type="GO" id="GO:0006508">
    <property type="term" value="P:proteolysis"/>
    <property type="evidence" value="ECO:0007669"/>
    <property type="project" value="InterPro"/>
</dbReference>
<feature type="chain" id="PRO_5040985132" description="Peptidase S1 domain-containing protein" evidence="3">
    <location>
        <begin position="25"/>
        <end position="471"/>
    </location>
</feature>
<feature type="compositionally biased region" description="Low complexity" evidence="1">
    <location>
        <begin position="442"/>
        <end position="454"/>
    </location>
</feature>
<comment type="caution">
    <text evidence="5">The sequence shown here is derived from an EMBL/GenBank/DDBJ whole genome shotgun (WGS) entry which is preliminary data.</text>
</comment>
<evidence type="ECO:0000259" key="4">
    <source>
        <dbReference type="PROSITE" id="PS50240"/>
    </source>
</evidence>
<keyword evidence="2" id="KW-0472">Membrane</keyword>
<evidence type="ECO:0000313" key="5">
    <source>
        <dbReference type="EMBL" id="KAJ2799964.1"/>
    </source>
</evidence>
<dbReference type="Proteomes" id="UP001140094">
    <property type="component" value="Unassembled WGS sequence"/>
</dbReference>
<dbReference type="InterPro" id="IPR043504">
    <property type="entry name" value="Peptidase_S1_PA_chymotrypsin"/>
</dbReference>
<dbReference type="InterPro" id="IPR001254">
    <property type="entry name" value="Trypsin_dom"/>
</dbReference>
<dbReference type="EMBL" id="JANBUO010001075">
    <property type="protein sequence ID" value="KAJ2799964.1"/>
    <property type="molecule type" value="Genomic_DNA"/>
</dbReference>
<accession>A0A9W8LSZ3</accession>